<keyword evidence="2 4" id="KW-0238">DNA-binding</keyword>
<feature type="DNA-binding region" description="H-T-H motif" evidence="4">
    <location>
        <begin position="30"/>
        <end position="49"/>
    </location>
</feature>
<name>A0ABW9QW31_9ACTN</name>
<comment type="caution">
    <text evidence="6">The sequence shown here is derived from an EMBL/GenBank/DDBJ whole genome shotgun (WGS) entry which is preliminary data.</text>
</comment>
<dbReference type="InterPro" id="IPR001647">
    <property type="entry name" value="HTH_TetR"/>
</dbReference>
<evidence type="ECO:0000256" key="2">
    <source>
        <dbReference type="ARBA" id="ARBA00023125"/>
    </source>
</evidence>
<evidence type="ECO:0000313" key="6">
    <source>
        <dbReference type="EMBL" id="MST32588.1"/>
    </source>
</evidence>
<sequence>MTTGQIERKRDRIIQVAMRHFAESGYDGARVDDIAREAGVAKGAVFGYFGNKAGLFLAVYQAATRSFDAYLDAPPEVVEQGFFATLGYWFDHTAHLIEESWVPYRVSLLGNYCSDLRTRREITQFLVREDPYGTRAFVQFGIDRGEIRDDIDPKMIVSLVNWSVDGCQDAIVAEELDPGLFAINAPSPERTREYVRQFLELLRSAIGTT</sequence>
<dbReference type="Proteomes" id="UP000437736">
    <property type="component" value="Unassembled WGS sequence"/>
</dbReference>
<protein>
    <submittedName>
        <fullName evidence="6">TetR family transcriptional regulator</fullName>
    </submittedName>
</protein>
<dbReference type="PROSITE" id="PS50977">
    <property type="entry name" value="HTH_TETR_2"/>
    <property type="match status" value="1"/>
</dbReference>
<keyword evidence="1" id="KW-0805">Transcription regulation</keyword>
<dbReference type="InterPro" id="IPR050109">
    <property type="entry name" value="HTH-type_TetR-like_transc_reg"/>
</dbReference>
<evidence type="ECO:0000256" key="3">
    <source>
        <dbReference type="ARBA" id="ARBA00023163"/>
    </source>
</evidence>
<dbReference type="SUPFAM" id="SSF46689">
    <property type="entry name" value="Homeodomain-like"/>
    <property type="match status" value="1"/>
</dbReference>
<dbReference type="PANTHER" id="PTHR30055:SF234">
    <property type="entry name" value="HTH-TYPE TRANSCRIPTIONAL REGULATOR BETI"/>
    <property type="match status" value="1"/>
</dbReference>
<organism evidence="6 7">
    <name type="scientific">Acidiferrimicrobium australe</name>
    <dbReference type="NCBI Taxonomy" id="2664430"/>
    <lineage>
        <taxon>Bacteria</taxon>
        <taxon>Bacillati</taxon>
        <taxon>Actinomycetota</taxon>
        <taxon>Acidimicrobiia</taxon>
        <taxon>Acidimicrobiales</taxon>
        <taxon>Acidimicrobiaceae</taxon>
        <taxon>Acidiferrimicrobium</taxon>
    </lineage>
</organism>
<evidence type="ECO:0000256" key="1">
    <source>
        <dbReference type="ARBA" id="ARBA00023015"/>
    </source>
</evidence>
<dbReference type="PRINTS" id="PR00455">
    <property type="entry name" value="HTHTETR"/>
</dbReference>
<dbReference type="Pfam" id="PF00440">
    <property type="entry name" value="TetR_N"/>
    <property type="match status" value="1"/>
</dbReference>
<gene>
    <name evidence="6" type="ORF">GHK86_07610</name>
</gene>
<evidence type="ECO:0000313" key="7">
    <source>
        <dbReference type="Proteomes" id="UP000437736"/>
    </source>
</evidence>
<proteinExistence type="predicted"/>
<dbReference type="Gene3D" id="1.10.357.10">
    <property type="entry name" value="Tetracycline Repressor, domain 2"/>
    <property type="match status" value="1"/>
</dbReference>
<reference evidence="6 7" key="1">
    <citation type="submission" date="2019-11" db="EMBL/GenBank/DDBJ databases">
        <title>Acidiferrimicrobium australis gen. nov., sp. nov., an acidophilic and obligately heterotrophic, member of the Actinobacteria that catalyses dissimilatory oxido- reduction of iron isolated from metal-rich acidic water in Chile.</title>
        <authorList>
            <person name="Gonzalez D."/>
            <person name="Huber K."/>
            <person name="Hedrich S."/>
            <person name="Rojas-Villalobos C."/>
            <person name="Quatrini R."/>
            <person name="Dinamarca M.A."/>
            <person name="Schwarz A."/>
            <person name="Canales C."/>
            <person name="Nancucheo I."/>
        </authorList>
    </citation>
    <scope>NUCLEOTIDE SEQUENCE [LARGE SCALE GENOMIC DNA]</scope>
    <source>
        <strain evidence="6 7">USS-CCA1</strain>
    </source>
</reference>
<evidence type="ECO:0000259" key="5">
    <source>
        <dbReference type="PROSITE" id="PS50977"/>
    </source>
</evidence>
<feature type="domain" description="HTH tetR-type" evidence="5">
    <location>
        <begin position="7"/>
        <end position="67"/>
    </location>
</feature>
<evidence type="ECO:0000256" key="4">
    <source>
        <dbReference type="PROSITE-ProRule" id="PRU00335"/>
    </source>
</evidence>
<accession>A0ABW9QW31</accession>
<dbReference type="PANTHER" id="PTHR30055">
    <property type="entry name" value="HTH-TYPE TRANSCRIPTIONAL REGULATOR RUTR"/>
    <property type="match status" value="1"/>
</dbReference>
<keyword evidence="3" id="KW-0804">Transcription</keyword>
<keyword evidence="7" id="KW-1185">Reference proteome</keyword>
<dbReference type="InterPro" id="IPR009057">
    <property type="entry name" value="Homeodomain-like_sf"/>
</dbReference>
<dbReference type="EMBL" id="WJHE01000336">
    <property type="protein sequence ID" value="MST32588.1"/>
    <property type="molecule type" value="Genomic_DNA"/>
</dbReference>